<gene>
    <name evidence="2" type="ORF">FDA94_15370</name>
</gene>
<dbReference type="PANTHER" id="PTHR33164:SF99">
    <property type="entry name" value="MARR FAMILY REGULATORY PROTEIN"/>
    <property type="match status" value="1"/>
</dbReference>
<dbReference type="SMART" id="SM00347">
    <property type="entry name" value="HTH_MARR"/>
    <property type="match status" value="2"/>
</dbReference>
<organism evidence="2 3">
    <name type="scientific">Herbidospora galbida</name>
    <dbReference type="NCBI Taxonomy" id="2575442"/>
    <lineage>
        <taxon>Bacteria</taxon>
        <taxon>Bacillati</taxon>
        <taxon>Actinomycetota</taxon>
        <taxon>Actinomycetes</taxon>
        <taxon>Streptosporangiales</taxon>
        <taxon>Streptosporangiaceae</taxon>
        <taxon>Herbidospora</taxon>
    </lineage>
</organism>
<dbReference type="PANTHER" id="PTHR33164">
    <property type="entry name" value="TRANSCRIPTIONAL REGULATOR, MARR FAMILY"/>
    <property type="match status" value="1"/>
</dbReference>
<dbReference type="PRINTS" id="PR00598">
    <property type="entry name" value="HTHMARR"/>
</dbReference>
<dbReference type="InterPro" id="IPR036388">
    <property type="entry name" value="WH-like_DNA-bd_sf"/>
</dbReference>
<dbReference type="Proteomes" id="UP000308705">
    <property type="component" value="Unassembled WGS sequence"/>
</dbReference>
<dbReference type="Gene3D" id="1.10.10.10">
    <property type="entry name" value="Winged helix-like DNA-binding domain superfamily/Winged helix DNA-binding domain"/>
    <property type="match status" value="2"/>
</dbReference>
<dbReference type="OrthoDB" id="391755at2"/>
<evidence type="ECO:0000313" key="3">
    <source>
        <dbReference type="Proteomes" id="UP000308705"/>
    </source>
</evidence>
<dbReference type="GO" id="GO:0006950">
    <property type="term" value="P:response to stress"/>
    <property type="evidence" value="ECO:0007669"/>
    <property type="project" value="TreeGrafter"/>
</dbReference>
<reference evidence="2 3" key="1">
    <citation type="submission" date="2019-04" db="EMBL/GenBank/DDBJ databases">
        <title>Herbidospora sp. NEAU-GS14.nov., a novel actinomycete isolated from soil.</title>
        <authorList>
            <person name="Han L."/>
        </authorList>
    </citation>
    <scope>NUCLEOTIDE SEQUENCE [LARGE SCALE GENOMIC DNA]</scope>
    <source>
        <strain evidence="2 3">NEAU-GS14</strain>
    </source>
</reference>
<dbReference type="PROSITE" id="PS50995">
    <property type="entry name" value="HTH_MARR_2"/>
    <property type="match status" value="2"/>
</dbReference>
<dbReference type="GO" id="GO:0003700">
    <property type="term" value="F:DNA-binding transcription factor activity"/>
    <property type="evidence" value="ECO:0007669"/>
    <property type="project" value="InterPro"/>
</dbReference>
<proteinExistence type="predicted"/>
<dbReference type="Pfam" id="PF01047">
    <property type="entry name" value="MarR"/>
    <property type="match status" value="2"/>
</dbReference>
<comment type="caution">
    <text evidence="2">The sequence shown here is derived from an EMBL/GenBank/DDBJ whole genome shotgun (WGS) entry which is preliminary data.</text>
</comment>
<dbReference type="InterPro" id="IPR000835">
    <property type="entry name" value="HTH_MarR-typ"/>
</dbReference>
<feature type="domain" description="HTH marR-type" evidence="1">
    <location>
        <begin position="1"/>
        <end position="132"/>
    </location>
</feature>
<sequence length="266" mass="29008">MSYAVEVREYIGYLLRTLYARLASDGSGPRDYVILDTLADQAAGSQQELAERLGINRTIMVKLIDRLSEEGLVVRTVNPANRRSHVISVTPKGREALEGLRATMAARDSALTAALTPAESDRFTELLGRLVGSAGSTEHLVSRAHFELRRRGDALLAHTGMKMRFVGPLMTIGRLGPCPQQRLAEVMGYTEAAAAQVVDELAEAGLVARGQDPLDRRRYALELTPLGMERLETAQESADTLQGEVIAALGGPAEGEEFRELLRRLV</sequence>
<keyword evidence="3" id="KW-1185">Reference proteome</keyword>
<dbReference type="EMBL" id="SZQA01000013">
    <property type="protein sequence ID" value="TKK87941.1"/>
    <property type="molecule type" value="Genomic_DNA"/>
</dbReference>
<dbReference type="InterPro" id="IPR039422">
    <property type="entry name" value="MarR/SlyA-like"/>
</dbReference>
<evidence type="ECO:0000259" key="1">
    <source>
        <dbReference type="PROSITE" id="PS50995"/>
    </source>
</evidence>
<feature type="domain" description="HTH marR-type" evidence="1">
    <location>
        <begin position="134"/>
        <end position="266"/>
    </location>
</feature>
<dbReference type="SUPFAM" id="SSF46785">
    <property type="entry name" value="Winged helix' DNA-binding domain"/>
    <property type="match status" value="2"/>
</dbReference>
<dbReference type="AlphaFoldDB" id="A0A4U3MFK8"/>
<evidence type="ECO:0000313" key="2">
    <source>
        <dbReference type="EMBL" id="TKK87941.1"/>
    </source>
</evidence>
<dbReference type="InterPro" id="IPR036390">
    <property type="entry name" value="WH_DNA-bd_sf"/>
</dbReference>
<name>A0A4U3MFK8_9ACTN</name>
<accession>A0A4U3MFK8</accession>
<protein>
    <submittedName>
        <fullName evidence="2">MarR family transcriptional regulator</fullName>
    </submittedName>
</protein>